<dbReference type="SUPFAM" id="SSF53098">
    <property type="entry name" value="Ribonuclease H-like"/>
    <property type="match status" value="1"/>
</dbReference>
<gene>
    <name evidence="2" type="ORF">AAK873_09660</name>
</gene>
<dbReference type="Proteomes" id="UP001565200">
    <property type="component" value="Unassembled WGS sequence"/>
</dbReference>
<name>A0ABV4CWV4_9BACT</name>
<comment type="caution">
    <text evidence="2">The sequence shown here is derived from an EMBL/GenBank/DDBJ whole genome shotgun (WGS) entry which is preliminary data.</text>
</comment>
<protein>
    <submittedName>
        <fullName evidence="2">3'-5' exonuclease</fullName>
        <ecNumber evidence="2">3.1.-.-</ecNumber>
    </submittedName>
</protein>
<dbReference type="CDD" id="cd06141">
    <property type="entry name" value="WRN_exo"/>
    <property type="match status" value="1"/>
</dbReference>
<evidence type="ECO:0000259" key="1">
    <source>
        <dbReference type="SMART" id="SM00474"/>
    </source>
</evidence>
<dbReference type="SMART" id="SM00474">
    <property type="entry name" value="35EXOc"/>
    <property type="match status" value="1"/>
</dbReference>
<keyword evidence="3" id="KW-1185">Reference proteome</keyword>
<evidence type="ECO:0000313" key="3">
    <source>
        <dbReference type="Proteomes" id="UP001565200"/>
    </source>
</evidence>
<reference evidence="2 3" key="1">
    <citation type="submission" date="2024-03" db="EMBL/GenBank/DDBJ databases">
        <title>Mouse gut bacterial collection (mGBC) of GemPharmatech.</title>
        <authorList>
            <person name="He Y."/>
            <person name="Dong L."/>
            <person name="Wu D."/>
            <person name="Gao X."/>
            <person name="Lin Z."/>
        </authorList>
    </citation>
    <scope>NUCLEOTIDE SEQUENCE [LARGE SCALE GENOMIC DNA]</scope>
    <source>
        <strain evidence="2 3">54-13</strain>
    </source>
</reference>
<evidence type="ECO:0000313" key="2">
    <source>
        <dbReference type="EMBL" id="MEY8245878.1"/>
    </source>
</evidence>
<accession>A0ABV4CWV4</accession>
<dbReference type="InterPro" id="IPR052408">
    <property type="entry name" value="Exonuclease_MUT-7-like"/>
</dbReference>
<organism evidence="2 3">
    <name type="scientific">Heminiphilus faecis</name>
    <dbReference type="NCBI Taxonomy" id="2601703"/>
    <lineage>
        <taxon>Bacteria</taxon>
        <taxon>Pseudomonadati</taxon>
        <taxon>Bacteroidota</taxon>
        <taxon>Bacteroidia</taxon>
        <taxon>Bacteroidales</taxon>
        <taxon>Muribaculaceae</taxon>
        <taxon>Heminiphilus</taxon>
    </lineage>
</organism>
<dbReference type="InterPro" id="IPR036397">
    <property type="entry name" value="RNaseH_sf"/>
</dbReference>
<dbReference type="Gene3D" id="3.30.420.10">
    <property type="entry name" value="Ribonuclease H-like superfamily/Ribonuclease H"/>
    <property type="match status" value="1"/>
</dbReference>
<feature type="domain" description="3'-5' exonuclease" evidence="1">
    <location>
        <begin position="27"/>
        <end position="196"/>
    </location>
</feature>
<keyword evidence="2" id="KW-0540">Nuclease</keyword>
<dbReference type="InterPro" id="IPR012337">
    <property type="entry name" value="RNaseH-like_sf"/>
</dbReference>
<proteinExistence type="predicted"/>
<dbReference type="GO" id="GO:0004527">
    <property type="term" value="F:exonuclease activity"/>
    <property type="evidence" value="ECO:0007669"/>
    <property type="project" value="UniProtKB-KW"/>
</dbReference>
<dbReference type="RefSeq" id="WP_121699270.1">
    <property type="nucleotide sequence ID" value="NZ_JBCLPP010000026.1"/>
</dbReference>
<dbReference type="InterPro" id="IPR002562">
    <property type="entry name" value="3'-5'_exonuclease_dom"/>
</dbReference>
<dbReference type="EMBL" id="JBCLPP010000026">
    <property type="protein sequence ID" value="MEY8245878.1"/>
    <property type="molecule type" value="Genomic_DNA"/>
</dbReference>
<keyword evidence="2" id="KW-0269">Exonuclease</keyword>
<dbReference type="Pfam" id="PF01612">
    <property type="entry name" value="DNA_pol_A_exo1"/>
    <property type="match status" value="1"/>
</dbReference>
<dbReference type="EC" id="3.1.-.-" evidence="2"/>
<dbReference type="PANTHER" id="PTHR47765">
    <property type="entry name" value="3'-5' EXONUCLEASE DOMAIN-CONTAINING PROTEIN"/>
    <property type="match status" value="1"/>
</dbReference>
<keyword evidence="2" id="KW-0378">Hydrolase</keyword>
<sequence>MNVNTLVLSITKEQLSALPTVTYPGHIIVINTVEQAKSALETIRRFPVVGFDTETKPSFRKGRTNQVALMQFATEECCYLFRINKFGFPDELRDLIENPRITKVGLSLKDDFHVMHKLHDFQPAGFVDLQDLVKEFNILDCSLQKIYGIIFGERISKSQRLSNWEASTLSTPQQTYASIDAWACLKIYSHLTAGRFDPCRSPYIKHVDESNDTNR</sequence>
<dbReference type="PANTHER" id="PTHR47765:SF2">
    <property type="entry name" value="EXONUCLEASE MUT-7 HOMOLOG"/>
    <property type="match status" value="1"/>
</dbReference>